<dbReference type="PRINTS" id="PR00080">
    <property type="entry name" value="SDRFAMILY"/>
</dbReference>
<evidence type="ECO:0000256" key="1">
    <source>
        <dbReference type="ARBA" id="ARBA00023002"/>
    </source>
</evidence>
<evidence type="ECO:0000313" key="3">
    <source>
        <dbReference type="EMBL" id="KAK3094864.1"/>
    </source>
</evidence>
<gene>
    <name evidence="3" type="ORF">FSP39_007253</name>
</gene>
<dbReference type="GO" id="GO:0016491">
    <property type="term" value="F:oxidoreductase activity"/>
    <property type="evidence" value="ECO:0007669"/>
    <property type="project" value="UniProtKB-KW"/>
</dbReference>
<keyword evidence="1" id="KW-0560">Oxidoreductase</keyword>
<keyword evidence="4" id="KW-1185">Reference proteome</keyword>
<dbReference type="PROSITE" id="PS00061">
    <property type="entry name" value="ADH_SHORT"/>
    <property type="match status" value="1"/>
</dbReference>
<dbReference type="SUPFAM" id="SSF51735">
    <property type="entry name" value="NAD(P)-binding Rossmann-fold domains"/>
    <property type="match status" value="1"/>
</dbReference>
<dbReference type="GO" id="GO:0008202">
    <property type="term" value="P:steroid metabolic process"/>
    <property type="evidence" value="ECO:0007669"/>
    <property type="project" value="TreeGrafter"/>
</dbReference>
<reference evidence="3" key="1">
    <citation type="submission" date="2019-08" db="EMBL/GenBank/DDBJ databases">
        <title>The improved chromosome-level genome for the pearl oyster Pinctada fucata martensii using PacBio sequencing and Hi-C.</title>
        <authorList>
            <person name="Zheng Z."/>
        </authorList>
    </citation>
    <scope>NUCLEOTIDE SEQUENCE</scope>
    <source>
        <strain evidence="3">ZZ-2019</strain>
        <tissue evidence="3">Adductor muscle</tissue>
    </source>
</reference>
<protein>
    <submittedName>
        <fullName evidence="3">Uncharacterized protein</fullName>
    </submittedName>
</protein>
<dbReference type="InterPro" id="IPR002347">
    <property type="entry name" value="SDR_fam"/>
</dbReference>
<dbReference type="Pfam" id="PF00106">
    <property type="entry name" value="adh_short"/>
    <property type="match status" value="1"/>
</dbReference>
<accession>A0AA88XZK0</accession>
<evidence type="ECO:0000313" key="4">
    <source>
        <dbReference type="Proteomes" id="UP001186944"/>
    </source>
</evidence>
<dbReference type="Gene3D" id="3.40.50.720">
    <property type="entry name" value="NAD(P)-binding Rossmann-like Domain"/>
    <property type="match status" value="1"/>
</dbReference>
<feature type="non-terminal residue" evidence="3">
    <location>
        <position position="1"/>
    </location>
</feature>
<comment type="similarity">
    <text evidence="2">Belongs to the short-chain dehydrogenases/reductases (SDR) family.</text>
</comment>
<dbReference type="InterPro" id="IPR036291">
    <property type="entry name" value="NAD(P)-bd_dom_sf"/>
</dbReference>
<dbReference type="AlphaFoldDB" id="A0AA88XZK0"/>
<organism evidence="3 4">
    <name type="scientific">Pinctada imbricata</name>
    <name type="common">Atlantic pearl-oyster</name>
    <name type="synonym">Pinctada martensii</name>
    <dbReference type="NCBI Taxonomy" id="66713"/>
    <lineage>
        <taxon>Eukaryota</taxon>
        <taxon>Metazoa</taxon>
        <taxon>Spiralia</taxon>
        <taxon>Lophotrochozoa</taxon>
        <taxon>Mollusca</taxon>
        <taxon>Bivalvia</taxon>
        <taxon>Autobranchia</taxon>
        <taxon>Pteriomorphia</taxon>
        <taxon>Pterioida</taxon>
        <taxon>Pterioidea</taxon>
        <taxon>Pteriidae</taxon>
        <taxon>Pinctada</taxon>
    </lineage>
</organism>
<dbReference type="PANTHER" id="PTHR43313">
    <property type="entry name" value="SHORT-CHAIN DEHYDROGENASE/REDUCTASE FAMILY 9C"/>
    <property type="match status" value="1"/>
</dbReference>
<name>A0AA88XZK0_PINIB</name>
<proteinExistence type="inferred from homology"/>
<evidence type="ECO:0000256" key="2">
    <source>
        <dbReference type="RuleBase" id="RU000363"/>
    </source>
</evidence>
<comment type="caution">
    <text evidence="3">The sequence shown here is derived from an EMBL/GenBank/DDBJ whole genome shotgun (WGS) entry which is preliminary data.</text>
</comment>
<dbReference type="PRINTS" id="PR00081">
    <property type="entry name" value="GDHRDH"/>
</dbReference>
<sequence>VIMGRIIAIATSGSSYIDSYEIFYSGLNGLFNNAGITGVSGLLESLESEQYMPAFRVNFFGMVDVTKSLMPFLRKGKGRIINTSSAAGKMATFFIGPYCATKHALEGFSDSLSLDSWKQAADNKLDKVVDAYLHALTSQYPRIRYKVGLDINILFPMVYYLPEWVTDAFIGLQIPVPKAKQKK</sequence>
<dbReference type="InterPro" id="IPR020904">
    <property type="entry name" value="Sc_DH/Rdtase_CS"/>
</dbReference>
<dbReference type="PANTHER" id="PTHR43313:SF1">
    <property type="entry name" value="3BETA-HYDROXYSTEROID DEHYDROGENASE DHS-16"/>
    <property type="match status" value="1"/>
</dbReference>
<dbReference type="Proteomes" id="UP001186944">
    <property type="component" value="Unassembled WGS sequence"/>
</dbReference>
<dbReference type="EMBL" id="VSWD01000008">
    <property type="protein sequence ID" value="KAK3094864.1"/>
    <property type="molecule type" value="Genomic_DNA"/>
</dbReference>